<sequence length="382" mass="42626">MVTRTNSTEDRSRNGHVLVWEQAEIRPEYEQAAHKLGKRHFVTFMLFLGMANAYVMRTNMSVAIVAMVNHTALDSEVEIELDDCPDTDYGNVTEKVQDGEFVWSTTLQAYVLSSFFYGYVLTQQSPPIPYKSIALSLPFYAILFAHMGQNYGYETLMTELPTYMKQVLRFSLKANGFLSSLPYLAMWIFSIMISWVADWMISSERFNHTKTRKIINSIGQYGPAVCLIAASYTGCDRVLTVALLTIGVGLNGGIYSGFKINHLDITPRFAGILMSLTNCTANLAGLLAPITAGILVEGKPTMAAWQKVFFIAAGVYIFCATFYNIFGSGKRQPWDNPENDVHPEPKPIANITETSLDQQLTHRRSTTSNGHTGDNEPNGMQL</sequence>
<dbReference type="FunFam" id="1.20.1250.20:FF:000003">
    <property type="entry name" value="Solute carrier family 17 member 3"/>
    <property type="match status" value="1"/>
</dbReference>
<evidence type="ECO:0000256" key="6">
    <source>
        <dbReference type="ARBA" id="ARBA00023136"/>
    </source>
</evidence>
<reference evidence="10" key="2">
    <citation type="submission" date="2018-07" db="EMBL/GenBank/DDBJ databases">
        <authorList>
            <person name="Quirk P.G."/>
            <person name="Krulwich T.A."/>
        </authorList>
    </citation>
    <scope>NUCLEOTIDE SEQUENCE</scope>
</reference>
<feature type="region of interest" description="Disordered" evidence="7">
    <location>
        <begin position="334"/>
        <end position="382"/>
    </location>
</feature>
<dbReference type="PANTHER" id="PTHR11662:SF247">
    <property type="entry name" value="MAJOR FACILITATOR SUPERFAMILY (MFS) PROFILE DOMAIN-CONTAINING PROTEIN-RELATED"/>
    <property type="match status" value="1"/>
</dbReference>
<dbReference type="AlphaFoldDB" id="A0A336KNZ4"/>
<feature type="transmembrane region" description="Helical" evidence="8">
    <location>
        <begin position="270"/>
        <end position="296"/>
    </location>
</feature>
<reference evidence="9" key="1">
    <citation type="submission" date="2018-04" db="EMBL/GenBank/DDBJ databases">
        <authorList>
            <person name="Go L.Y."/>
            <person name="Mitchell J.A."/>
        </authorList>
    </citation>
    <scope>NUCLEOTIDE SEQUENCE</scope>
    <source>
        <tissue evidence="9">Whole organism</tissue>
    </source>
</reference>
<dbReference type="SUPFAM" id="SSF103473">
    <property type="entry name" value="MFS general substrate transporter"/>
    <property type="match status" value="2"/>
</dbReference>
<keyword evidence="3 8" id="KW-0812">Transmembrane</keyword>
<dbReference type="InterPro" id="IPR050382">
    <property type="entry name" value="MFS_Na/Anion_cotransporter"/>
</dbReference>
<dbReference type="EMBL" id="UFQT01000686">
    <property type="protein sequence ID" value="SSX26563.1"/>
    <property type="molecule type" value="Genomic_DNA"/>
</dbReference>
<dbReference type="EMBL" id="UFQS01000686">
    <property type="protein sequence ID" value="SSX06209.1"/>
    <property type="molecule type" value="Genomic_DNA"/>
</dbReference>
<dbReference type="InterPro" id="IPR036259">
    <property type="entry name" value="MFS_trans_sf"/>
</dbReference>
<proteinExistence type="predicted"/>
<evidence type="ECO:0000256" key="3">
    <source>
        <dbReference type="ARBA" id="ARBA00022692"/>
    </source>
</evidence>
<dbReference type="Pfam" id="PF07690">
    <property type="entry name" value="MFS_1"/>
    <property type="match status" value="1"/>
</dbReference>
<keyword evidence="5 8" id="KW-1133">Transmembrane helix</keyword>
<feature type="transmembrane region" description="Helical" evidence="8">
    <location>
        <begin position="238"/>
        <end position="258"/>
    </location>
</feature>
<evidence type="ECO:0000256" key="5">
    <source>
        <dbReference type="ARBA" id="ARBA00022989"/>
    </source>
</evidence>
<evidence type="ECO:0000256" key="4">
    <source>
        <dbReference type="ARBA" id="ARBA00022847"/>
    </source>
</evidence>
<dbReference type="OMA" id="PRICAKE"/>
<feature type="transmembrane region" description="Helical" evidence="8">
    <location>
        <begin position="181"/>
        <end position="202"/>
    </location>
</feature>
<evidence type="ECO:0000256" key="7">
    <source>
        <dbReference type="SAM" id="MobiDB-lite"/>
    </source>
</evidence>
<accession>A0A336KNZ4</accession>
<dbReference type="VEuPathDB" id="VectorBase:CSON013570"/>
<dbReference type="InterPro" id="IPR011701">
    <property type="entry name" value="MFS"/>
</dbReference>
<dbReference type="Gene3D" id="1.20.1250.20">
    <property type="entry name" value="MFS general substrate transporter like domains"/>
    <property type="match status" value="1"/>
</dbReference>
<evidence type="ECO:0000313" key="10">
    <source>
        <dbReference type="EMBL" id="SSX26563.1"/>
    </source>
</evidence>
<feature type="transmembrane region" description="Helical" evidence="8">
    <location>
        <begin position="308"/>
        <end position="326"/>
    </location>
</feature>
<keyword evidence="4" id="KW-0769">Symport</keyword>
<name>A0A336KNZ4_CULSO</name>
<evidence type="ECO:0000256" key="2">
    <source>
        <dbReference type="ARBA" id="ARBA00022448"/>
    </source>
</evidence>
<protein>
    <submittedName>
        <fullName evidence="9">CSON013570 protein</fullName>
    </submittedName>
</protein>
<keyword evidence="2" id="KW-0813">Transport</keyword>
<dbReference type="GO" id="GO:0006820">
    <property type="term" value="P:monoatomic anion transport"/>
    <property type="evidence" value="ECO:0007669"/>
    <property type="project" value="TreeGrafter"/>
</dbReference>
<feature type="transmembrane region" description="Helical" evidence="8">
    <location>
        <begin position="101"/>
        <end position="121"/>
    </location>
</feature>
<keyword evidence="6 8" id="KW-0472">Membrane</keyword>
<evidence type="ECO:0000256" key="8">
    <source>
        <dbReference type="SAM" id="Phobius"/>
    </source>
</evidence>
<organism evidence="9">
    <name type="scientific">Culicoides sonorensis</name>
    <name type="common">Biting midge</name>
    <dbReference type="NCBI Taxonomy" id="179676"/>
    <lineage>
        <taxon>Eukaryota</taxon>
        <taxon>Metazoa</taxon>
        <taxon>Ecdysozoa</taxon>
        <taxon>Arthropoda</taxon>
        <taxon>Hexapoda</taxon>
        <taxon>Insecta</taxon>
        <taxon>Pterygota</taxon>
        <taxon>Neoptera</taxon>
        <taxon>Endopterygota</taxon>
        <taxon>Diptera</taxon>
        <taxon>Nematocera</taxon>
        <taxon>Chironomoidea</taxon>
        <taxon>Ceratopogonidae</taxon>
        <taxon>Ceratopogoninae</taxon>
        <taxon>Culicoides</taxon>
        <taxon>Monoculicoides</taxon>
    </lineage>
</organism>
<feature type="transmembrane region" description="Helical" evidence="8">
    <location>
        <begin position="44"/>
        <end position="68"/>
    </location>
</feature>
<evidence type="ECO:0000256" key="1">
    <source>
        <dbReference type="ARBA" id="ARBA00004141"/>
    </source>
</evidence>
<dbReference type="GO" id="GO:0015293">
    <property type="term" value="F:symporter activity"/>
    <property type="evidence" value="ECO:0007669"/>
    <property type="project" value="UniProtKB-KW"/>
</dbReference>
<dbReference type="GO" id="GO:0016020">
    <property type="term" value="C:membrane"/>
    <property type="evidence" value="ECO:0007669"/>
    <property type="project" value="UniProtKB-SubCell"/>
</dbReference>
<dbReference type="PANTHER" id="PTHR11662">
    <property type="entry name" value="SOLUTE CARRIER FAMILY 17"/>
    <property type="match status" value="1"/>
</dbReference>
<comment type="subcellular location">
    <subcellularLocation>
        <location evidence="1">Membrane</location>
        <topology evidence="1">Multi-pass membrane protein</topology>
    </subcellularLocation>
</comment>
<feature type="transmembrane region" description="Helical" evidence="8">
    <location>
        <begin position="133"/>
        <end position="153"/>
    </location>
</feature>
<evidence type="ECO:0000313" key="9">
    <source>
        <dbReference type="EMBL" id="SSX06209.1"/>
    </source>
</evidence>
<feature type="transmembrane region" description="Helical" evidence="8">
    <location>
        <begin position="214"/>
        <end position="232"/>
    </location>
</feature>
<gene>
    <name evidence="9" type="primary">CSON013570</name>
</gene>